<dbReference type="Pfam" id="PF05125">
    <property type="entry name" value="Phage_cap_P2"/>
    <property type="match status" value="1"/>
</dbReference>
<feature type="region of interest" description="Disordered" evidence="1">
    <location>
        <begin position="74"/>
        <end position="93"/>
    </location>
</feature>
<protein>
    <submittedName>
        <fullName evidence="2">Prophage PSPPH06, major capsid protein, P2 family</fullName>
    </submittedName>
</protein>
<proteinExistence type="predicted"/>
<gene>
    <name evidence="2" type="ORF">NVI5450_0792</name>
</gene>
<sequence length="361" mass="40409">MKLKTTQVFAAVVSALAVNYGVASVSEQFSVEPSIEQTLYDQVYQSAEFLQRIDTQMVDDLVGSSITAGISGGVTGRAGVETDETKSRSTKDPLGLTDREYRCYAVECDTHITWQRMDMWAKFPDFHSRFRAHVRQAIALDIIKIGWNGTSAAKVTDIATYPMMEDVNIGWFQLVRRDNPANVFADGEQKDGEIRIGAGGDYENLDQGVHDLLQAIPAHKRIGLVAIIGDELLAKEKNKLYAKQAHTPSEKDKIELEQIIETFGGLKAYKVPFFADRGILITSFDNLCHYVQSGSTRTSIENNAKKKRVEDYQSRNDCYYINDLEKIAFFEADSVKLDKVKDPAVDAADFDADNPAHWVWS</sequence>
<evidence type="ECO:0000313" key="2">
    <source>
        <dbReference type="EMBL" id="SGY87767.1"/>
    </source>
</evidence>
<accession>A0A1L0AK73</accession>
<dbReference type="RefSeq" id="WP_075517995.1">
    <property type="nucleotide sequence ID" value="NZ_FPLD01000028.1"/>
</dbReference>
<dbReference type="OrthoDB" id="5464529at2"/>
<evidence type="ECO:0000313" key="3">
    <source>
        <dbReference type="Proteomes" id="UP000183794"/>
    </source>
</evidence>
<dbReference type="NCBIfam" id="TIGR01551">
    <property type="entry name" value="major_capsid_P2"/>
    <property type="match status" value="1"/>
</dbReference>
<dbReference type="EMBL" id="FPLD01000028">
    <property type="protein sequence ID" value="SGY87767.1"/>
    <property type="molecule type" value="Genomic_DNA"/>
</dbReference>
<dbReference type="InterPro" id="IPR006441">
    <property type="entry name" value="Phage_P2_GpN"/>
</dbReference>
<feature type="compositionally biased region" description="Basic and acidic residues" evidence="1">
    <location>
        <begin position="83"/>
        <end position="93"/>
    </location>
</feature>
<name>A0A1L0AK73_9GAMM</name>
<dbReference type="Proteomes" id="UP000183794">
    <property type="component" value="Unassembled WGS sequence"/>
</dbReference>
<dbReference type="AlphaFoldDB" id="A0A1L0AK73"/>
<evidence type="ECO:0000256" key="1">
    <source>
        <dbReference type="SAM" id="MobiDB-lite"/>
    </source>
</evidence>
<organism evidence="2 3">
    <name type="scientific">Moritella viscosa</name>
    <dbReference type="NCBI Taxonomy" id="80854"/>
    <lineage>
        <taxon>Bacteria</taxon>
        <taxon>Pseudomonadati</taxon>
        <taxon>Pseudomonadota</taxon>
        <taxon>Gammaproteobacteria</taxon>
        <taxon>Alteromonadales</taxon>
        <taxon>Moritellaceae</taxon>
        <taxon>Moritella</taxon>
    </lineage>
</organism>
<reference evidence="2 3" key="1">
    <citation type="submission" date="2016-11" db="EMBL/GenBank/DDBJ databases">
        <authorList>
            <person name="Jaros S."/>
            <person name="Januszkiewicz K."/>
            <person name="Wedrychowicz H."/>
        </authorList>
    </citation>
    <scope>NUCLEOTIDE SEQUENCE [LARGE SCALE GENOMIC DNA]</scope>
    <source>
        <strain evidence="2">NVI 5450</strain>
    </source>
</reference>